<dbReference type="Gene3D" id="2.60.40.2950">
    <property type="match status" value="1"/>
</dbReference>
<name>A0AAE1ERC1_PETCI</name>
<dbReference type="EMBL" id="JAWQEG010004848">
    <property type="protein sequence ID" value="KAK3859991.1"/>
    <property type="molecule type" value="Genomic_DNA"/>
</dbReference>
<reference evidence="1" key="1">
    <citation type="submission" date="2023-10" db="EMBL/GenBank/DDBJ databases">
        <title>Genome assemblies of two species of porcelain crab, Petrolisthes cinctipes and Petrolisthes manimaculis (Anomura: Porcellanidae).</title>
        <authorList>
            <person name="Angst P."/>
        </authorList>
    </citation>
    <scope>NUCLEOTIDE SEQUENCE</scope>
    <source>
        <strain evidence="1">PB745_01</strain>
        <tissue evidence="1">Gill</tissue>
    </source>
</reference>
<evidence type="ECO:0000313" key="2">
    <source>
        <dbReference type="Proteomes" id="UP001286313"/>
    </source>
</evidence>
<gene>
    <name evidence="1" type="ORF">Pcinc_033929</name>
</gene>
<organism evidence="1 2">
    <name type="scientific">Petrolisthes cinctipes</name>
    <name type="common">Flat porcelain crab</name>
    <dbReference type="NCBI Taxonomy" id="88211"/>
    <lineage>
        <taxon>Eukaryota</taxon>
        <taxon>Metazoa</taxon>
        <taxon>Ecdysozoa</taxon>
        <taxon>Arthropoda</taxon>
        <taxon>Crustacea</taxon>
        <taxon>Multicrustacea</taxon>
        <taxon>Malacostraca</taxon>
        <taxon>Eumalacostraca</taxon>
        <taxon>Eucarida</taxon>
        <taxon>Decapoda</taxon>
        <taxon>Pleocyemata</taxon>
        <taxon>Anomura</taxon>
        <taxon>Galatheoidea</taxon>
        <taxon>Porcellanidae</taxon>
        <taxon>Petrolisthes</taxon>
    </lineage>
</organism>
<keyword evidence="2" id="KW-1185">Reference proteome</keyword>
<proteinExistence type="predicted"/>
<comment type="caution">
    <text evidence="1">The sequence shown here is derived from an EMBL/GenBank/DDBJ whole genome shotgun (WGS) entry which is preliminary data.</text>
</comment>
<protein>
    <submittedName>
        <fullName evidence="1">Uncharacterized protein</fullName>
    </submittedName>
</protein>
<dbReference type="AlphaFoldDB" id="A0AAE1ERC1"/>
<evidence type="ECO:0000313" key="1">
    <source>
        <dbReference type="EMBL" id="KAK3859991.1"/>
    </source>
</evidence>
<dbReference type="Proteomes" id="UP001286313">
    <property type="component" value="Unassembled WGS sequence"/>
</dbReference>
<sequence length="132" mass="14243">MGDNKRNEGRKEGVAGWTYIVVAPRLARPSTVYRVVVGILSGSSPVDVVAQMSSSATSLSSTRASIEPGQVQELLIQIPHTSSNDHYTLQVEGKRGHSLVFRNSTLVQATPTFLTILIHLARPAFTGNQEGE</sequence>
<accession>A0AAE1ERC1</accession>